<organism evidence="2 3">
    <name type="scientific">Cronartium quercuum f. sp. fusiforme G11</name>
    <dbReference type="NCBI Taxonomy" id="708437"/>
    <lineage>
        <taxon>Eukaryota</taxon>
        <taxon>Fungi</taxon>
        <taxon>Dikarya</taxon>
        <taxon>Basidiomycota</taxon>
        <taxon>Pucciniomycotina</taxon>
        <taxon>Pucciniomycetes</taxon>
        <taxon>Pucciniales</taxon>
        <taxon>Coleosporiaceae</taxon>
        <taxon>Cronartium</taxon>
    </lineage>
</organism>
<protein>
    <recommendedName>
        <fullName evidence="1">DUF6589 domain-containing protein</fullName>
    </recommendedName>
</protein>
<dbReference type="Proteomes" id="UP000886653">
    <property type="component" value="Unassembled WGS sequence"/>
</dbReference>
<sequence length="191" mass="21094">MPPPIDPVKMYKNDIYINKLMTASENSATGIGQVLEQLMEQLGLDANSFSSEVQQVERDLGTVQNSNSAECKRFPAGNPEESLQNLMHGLAGAHTMCNMTGGIANGFIGENREFISLEGPEYDLSQPDVAGKLIDDVYDKYFTGEFLCNAEEAMYGALYNLWLRLQDLATIIEADHAMHAGDIGHLITMWK</sequence>
<dbReference type="OrthoDB" id="2495569at2759"/>
<feature type="domain" description="DUF6589" evidence="1">
    <location>
        <begin position="2"/>
        <end position="113"/>
    </location>
</feature>
<dbReference type="AlphaFoldDB" id="A0A9P6NLD8"/>
<dbReference type="EMBL" id="MU167263">
    <property type="protein sequence ID" value="KAG0146269.1"/>
    <property type="molecule type" value="Genomic_DNA"/>
</dbReference>
<name>A0A9P6NLD8_9BASI</name>
<comment type="caution">
    <text evidence="2">The sequence shown here is derived from an EMBL/GenBank/DDBJ whole genome shotgun (WGS) entry which is preliminary data.</text>
</comment>
<dbReference type="Pfam" id="PF20231">
    <property type="entry name" value="DUF6589"/>
    <property type="match status" value="1"/>
</dbReference>
<accession>A0A9P6NLD8</accession>
<evidence type="ECO:0000313" key="2">
    <source>
        <dbReference type="EMBL" id="KAG0146269.1"/>
    </source>
</evidence>
<gene>
    <name evidence="2" type="ORF">CROQUDRAFT_133231</name>
</gene>
<keyword evidence="3" id="KW-1185">Reference proteome</keyword>
<reference evidence="2" key="1">
    <citation type="submission" date="2013-11" db="EMBL/GenBank/DDBJ databases">
        <title>Genome sequence of the fusiform rust pathogen reveals effectors for host alternation and coevolution with pine.</title>
        <authorList>
            <consortium name="DOE Joint Genome Institute"/>
            <person name="Smith K."/>
            <person name="Pendleton A."/>
            <person name="Kubisiak T."/>
            <person name="Anderson C."/>
            <person name="Salamov A."/>
            <person name="Aerts A."/>
            <person name="Riley R."/>
            <person name="Clum A."/>
            <person name="Lindquist E."/>
            <person name="Ence D."/>
            <person name="Campbell M."/>
            <person name="Kronenberg Z."/>
            <person name="Feau N."/>
            <person name="Dhillon B."/>
            <person name="Hamelin R."/>
            <person name="Burleigh J."/>
            <person name="Smith J."/>
            <person name="Yandell M."/>
            <person name="Nelson C."/>
            <person name="Grigoriev I."/>
            <person name="Davis J."/>
        </authorList>
    </citation>
    <scope>NUCLEOTIDE SEQUENCE</scope>
    <source>
        <strain evidence="2">G11</strain>
    </source>
</reference>
<proteinExistence type="predicted"/>
<evidence type="ECO:0000313" key="3">
    <source>
        <dbReference type="Proteomes" id="UP000886653"/>
    </source>
</evidence>
<dbReference type="InterPro" id="IPR046496">
    <property type="entry name" value="DUF6589"/>
</dbReference>
<evidence type="ECO:0000259" key="1">
    <source>
        <dbReference type="Pfam" id="PF20231"/>
    </source>
</evidence>